<dbReference type="EMBL" id="JABELV010000001">
    <property type="protein sequence ID" value="KAG7580055.1"/>
    <property type="molecule type" value="Genomic_DNA"/>
</dbReference>
<dbReference type="GO" id="GO:0015293">
    <property type="term" value="F:symporter activity"/>
    <property type="evidence" value="ECO:0007669"/>
    <property type="project" value="TreeGrafter"/>
</dbReference>
<dbReference type="Pfam" id="PF07670">
    <property type="entry name" value="Gate"/>
    <property type="match status" value="1"/>
</dbReference>
<dbReference type="PANTHER" id="PTHR10590:SF4">
    <property type="entry name" value="SOLUTE CARRIER FAMILY 28 MEMBER 3"/>
    <property type="match status" value="1"/>
</dbReference>
<evidence type="ECO:0000259" key="9">
    <source>
        <dbReference type="Pfam" id="PF01773"/>
    </source>
</evidence>
<comment type="subcellular location">
    <subcellularLocation>
        <location evidence="1">Cell membrane</location>
        <topology evidence="1">Multi-pass membrane protein</topology>
    </subcellularLocation>
</comment>
<evidence type="ECO:0008006" key="14">
    <source>
        <dbReference type="Google" id="ProtNLM"/>
    </source>
</evidence>
<evidence type="ECO:0000259" key="11">
    <source>
        <dbReference type="Pfam" id="PF07670"/>
    </source>
</evidence>
<keyword evidence="4 8" id="KW-0812">Transmembrane</keyword>
<evidence type="ECO:0000259" key="10">
    <source>
        <dbReference type="Pfam" id="PF07662"/>
    </source>
</evidence>
<evidence type="ECO:0000256" key="2">
    <source>
        <dbReference type="ARBA" id="ARBA00009033"/>
    </source>
</evidence>
<feature type="transmembrane region" description="Helical" evidence="8">
    <location>
        <begin position="117"/>
        <end position="135"/>
    </location>
</feature>
<evidence type="ECO:0000256" key="5">
    <source>
        <dbReference type="ARBA" id="ARBA00022989"/>
    </source>
</evidence>
<feature type="domain" description="Nucleoside transporter/FeoB GTPase Gate" evidence="11">
    <location>
        <begin position="288"/>
        <end position="384"/>
    </location>
</feature>
<feature type="transmembrane region" description="Helical" evidence="8">
    <location>
        <begin position="361"/>
        <end position="383"/>
    </location>
</feature>
<feature type="domain" description="Concentrative nucleoside transporter N-terminal" evidence="9">
    <location>
        <begin position="205"/>
        <end position="270"/>
    </location>
</feature>
<comment type="similarity">
    <text evidence="2">Belongs to the concentrative nucleoside transporter (CNT) (TC 2.A.41) family.</text>
</comment>
<organism evidence="12 13">
    <name type="scientific">Filobasidium floriforme</name>
    <dbReference type="NCBI Taxonomy" id="5210"/>
    <lineage>
        <taxon>Eukaryota</taxon>
        <taxon>Fungi</taxon>
        <taxon>Dikarya</taxon>
        <taxon>Basidiomycota</taxon>
        <taxon>Agaricomycotina</taxon>
        <taxon>Tremellomycetes</taxon>
        <taxon>Filobasidiales</taxon>
        <taxon>Filobasidiaceae</taxon>
        <taxon>Filobasidium</taxon>
    </lineage>
</organism>
<evidence type="ECO:0000313" key="12">
    <source>
        <dbReference type="EMBL" id="KAG7580055.1"/>
    </source>
</evidence>
<feature type="transmembrane region" description="Helical" evidence="8">
    <location>
        <begin position="171"/>
        <end position="191"/>
    </location>
</feature>
<dbReference type="InterPro" id="IPR008276">
    <property type="entry name" value="C_nuclsd_transpt"/>
</dbReference>
<feature type="transmembrane region" description="Helical" evidence="8">
    <location>
        <begin position="488"/>
        <end position="507"/>
    </location>
</feature>
<dbReference type="InterPro" id="IPR011657">
    <property type="entry name" value="CNT_C_dom"/>
</dbReference>
<dbReference type="AlphaFoldDB" id="A0A8K0JSZ4"/>
<feature type="transmembrane region" description="Helical" evidence="8">
    <location>
        <begin position="197"/>
        <end position="216"/>
    </location>
</feature>
<keyword evidence="3" id="KW-1003">Cell membrane</keyword>
<sequence length="612" mass="66888">MERAHQAQSHDLPISVPTPLVETTDVGNQEGKALASGSLRSEDEKHPYNNEAYVTDLEASRSPSEEQDKDQDSGGSLMNRFKSFRRSRAARVIWDFAWIALLLGWWIPGIIREETRHYWIITTVFTWFFILLILFHNNKYISQKPFIRIIESTWGLVFEKPWNMMSHKVKLIVSWVALLALYLGSAFGIPPTEKSPYKWRAVGLCGMVLLYGGIYLTSTNRSAVKARTTILGLGFQMILGLFVFKTDAGLDLFTWVALACADFLRQGALGGGTFFWRSIIDNGDFATNTLSSIIFFVAFATALYYSGVMSWVLKKFGWLFYKSFGLSGAESIVAAASPFIGQGENCILVKPYVKDMTVSELHQALTSGFATIAGSVFIAYVTLGIPAKDLLTSSLMSIPAAIALSKIAVPETESPKTFGNIEINKGDDEDDSYNLLHSFSNGAWLGLRVAGLIFANVLCVVSALYAFNGLLAWIGQFWGIARSGPNSLSLELIFGYILYPLTFMLGVPPADVLQVSKLIATKIIANEFVAFESLATQTKNDPTWISGRAQLIASYALCGFGNLASGGISIGILAALAPNRMVDIVRLAPRALVTGIVATLSTACIAGLLGDQ</sequence>
<evidence type="ECO:0000313" key="13">
    <source>
        <dbReference type="Proteomes" id="UP000812966"/>
    </source>
</evidence>
<dbReference type="OrthoDB" id="6075923at2759"/>
<name>A0A8K0JSZ4_9TREE</name>
<dbReference type="GO" id="GO:0005886">
    <property type="term" value="C:plasma membrane"/>
    <property type="evidence" value="ECO:0007669"/>
    <property type="project" value="UniProtKB-SubCell"/>
</dbReference>
<feature type="transmembrane region" description="Helical" evidence="8">
    <location>
        <begin position="552"/>
        <end position="575"/>
    </location>
</feature>
<dbReference type="InterPro" id="IPR002668">
    <property type="entry name" value="CNT_N_dom"/>
</dbReference>
<proteinExistence type="inferred from homology"/>
<reference evidence="12" key="1">
    <citation type="submission" date="2020-04" db="EMBL/GenBank/DDBJ databases">
        <title>Analysis of mating type loci in Filobasidium floriforme.</title>
        <authorList>
            <person name="Nowrousian M."/>
        </authorList>
    </citation>
    <scope>NUCLEOTIDE SEQUENCE</scope>
    <source>
        <strain evidence="12">CBS 6242</strain>
    </source>
</reference>
<keyword evidence="13" id="KW-1185">Reference proteome</keyword>
<dbReference type="PANTHER" id="PTHR10590">
    <property type="entry name" value="SODIUM/NUCLEOSIDE COTRANSPORTER"/>
    <property type="match status" value="1"/>
</dbReference>
<evidence type="ECO:0000256" key="7">
    <source>
        <dbReference type="SAM" id="MobiDB-lite"/>
    </source>
</evidence>
<dbReference type="GO" id="GO:0005337">
    <property type="term" value="F:nucleoside transmembrane transporter activity"/>
    <property type="evidence" value="ECO:0007669"/>
    <property type="project" value="InterPro"/>
</dbReference>
<comment type="caution">
    <text evidence="12">The sequence shown here is derived from an EMBL/GenBank/DDBJ whole genome shotgun (WGS) entry which is preliminary data.</text>
</comment>
<evidence type="ECO:0000256" key="1">
    <source>
        <dbReference type="ARBA" id="ARBA00004651"/>
    </source>
</evidence>
<feature type="transmembrane region" description="Helical" evidence="8">
    <location>
        <begin position="228"/>
        <end position="244"/>
    </location>
</feature>
<evidence type="ECO:0000256" key="8">
    <source>
        <dbReference type="SAM" id="Phobius"/>
    </source>
</evidence>
<feature type="transmembrane region" description="Helical" evidence="8">
    <location>
        <begin position="285"/>
        <end position="307"/>
    </location>
</feature>
<gene>
    <name evidence="12" type="ORF">FFLO_00026</name>
</gene>
<keyword evidence="6 8" id="KW-0472">Membrane</keyword>
<evidence type="ECO:0000256" key="3">
    <source>
        <dbReference type="ARBA" id="ARBA00022475"/>
    </source>
</evidence>
<dbReference type="InterPro" id="IPR011642">
    <property type="entry name" value="Gate_dom"/>
</dbReference>
<feature type="transmembrane region" description="Helical" evidence="8">
    <location>
        <begin position="587"/>
        <end position="609"/>
    </location>
</feature>
<dbReference type="Pfam" id="PF01773">
    <property type="entry name" value="Nucleos_tra2_N"/>
    <property type="match status" value="1"/>
</dbReference>
<evidence type="ECO:0000256" key="4">
    <source>
        <dbReference type="ARBA" id="ARBA00022692"/>
    </source>
</evidence>
<keyword evidence="5 8" id="KW-1133">Transmembrane helix</keyword>
<feature type="region of interest" description="Disordered" evidence="7">
    <location>
        <begin position="1"/>
        <end position="46"/>
    </location>
</feature>
<dbReference type="Proteomes" id="UP000812966">
    <property type="component" value="Unassembled WGS sequence"/>
</dbReference>
<protein>
    <recommendedName>
        <fullName evidence="14">H+/nucleoside cotransporter</fullName>
    </recommendedName>
</protein>
<feature type="region of interest" description="Disordered" evidence="7">
    <location>
        <begin position="56"/>
        <end position="75"/>
    </location>
</feature>
<feature type="domain" description="Concentrative nucleoside transporter C-terminal" evidence="10">
    <location>
        <begin position="390"/>
        <end position="607"/>
    </location>
</feature>
<feature type="compositionally biased region" description="Basic and acidic residues" evidence="7">
    <location>
        <begin position="63"/>
        <end position="72"/>
    </location>
</feature>
<feature type="transmembrane region" description="Helical" evidence="8">
    <location>
        <begin position="445"/>
        <end position="467"/>
    </location>
</feature>
<accession>A0A8K0JSZ4</accession>
<feature type="transmembrane region" description="Helical" evidence="8">
    <location>
        <begin position="92"/>
        <end position="111"/>
    </location>
</feature>
<evidence type="ECO:0000256" key="6">
    <source>
        <dbReference type="ARBA" id="ARBA00023136"/>
    </source>
</evidence>
<dbReference type="Pfam" id="PF07662">
    <property type="entry name" value="Nucleos_tra2_C"/>
    <property type="match status" value="1"/>
</dbReference>